<dbReference type="RefSeq" id="WP_304544530.1">
    <property type="nucleotide sequence ID" value="NZ_JARPTC010000021.1"/>
</dbReference>
<keyword evidence="3" id="KW-0547">Nucleotide-binding</keyword>
<dbReference type="PANTHER" id="PTHR42781">
    <property type="entry name" value="SPERMIDINE/PUTRESCINE IMPORT ATP-BINDING PROTEIN POTA"/>
    <property type="match status" value="1"/>
</dbReference>
<dbReference type="PANTHER" id="PTHR42781:SF4">
    <property type="entry name" value="SPERMIDINE_PUTRESCINE IMPORT ATP-BINDING PROTEIN POTA"/>
    <property type="match status" value="1"/>
</dbReference>
<dbReference type="InterPro" id="IPR017871">
    <property type="entry name" value="ABC_transporter-like_CS"/>
</dbReference>
<evidence type="ECO:0000259" key="5">
    <source>
        <dbReference type="PROSITE" id="PS50893"/>
    </source>
</evidence>
<dbReference type="InterPro" id="IPR027417">
    <property type="entry name" value="P-loop_NTPase"/>
</dbReference>
<reference evidence="6" key="1">
    <citation type="journal article" date="2023" name="J. Hazard. Mater.">
        <title>Anaerobic biodegradation of pyrene and benzo[a]pyrene by a new sulfate-reducing Desulforamulus aquiferis strain DSA.</title>
        <authorList>
            <person name="Zhang Z."/>
            <person name="Sun J."/>
            <person name="Gong X."/>
            <person name="Wang C."/>
            <person name="Wang H."/>
        </authorList>
    </citation>
    <scope>NUCLEOTIDE SEQUENCE</scope>
    <source>
        <strain evidence="6">DSA</strain>
    </source>
</reference>
<protein>
    <submittedName>
        <fullName evidence="6">ABC transporter ATP-binding protein</fullName>
    </submittedName>
</protein>
<dbReference type="GO" id="GO:0005524">
    <property type="term" value="F:ATP binding"/>
    <property type="evidence" value="ECO:0007669"/>
    <property type="project" value="UniProtKB-KW"/>
</dbReference>
<keyword evidence="4 6" id="KW-0067">ATP-binding</keyword>
<reference evidence="6" key="2">
    <citation type="submission" date="2023-03" db="EMBL/GenBank/DDBJ databases">
        <authorList>
            <person name="Zhang Z."/>
        </authorList>
    </citation>
    <scope>NUCLEOTIDE SEQUENCE</scope>
    <source>
        <strain evidence="6">DSA</strain>
    </source>
</reference>
<evidence type="ECO:0000256" key="4">
    <source>
        <dbReference type="ARBA" id="ARBA00022840"/>
    </source>
</evidence>
<keyword evidence="2" id="KW-0813">Transport</keyword>
<accession>A0AAW7ZGD3</accession>
<dbReference type="InterPro" id="IPR050093">
    <property type="entry name" value="ABC_SmlMolc_Importer"/>
</dbReference>
<dbReference type="PROSITE" id="PS50893">
    <property type="entry name" value="ABC_TRANSPORTER_2"/>
    <property type="match status" value="1"/>
</dbReference>
<dbReference type="Proteomes" id="UP001172911">
    <property type="component" value="Unassembled WGS sequence"/>
</dbReference>
<feature type="domain" description="ABC transporter" evidence="5">
    <location>
        <begin position="4"/>
        <end position="235"/>
    </location>
</feature>
<dbReference type="AlphaFoldDB" id="A0AAW7ZGD3"/>
<dbReference type="InterPro" id="IPR003593">
    <property type="entry name" value="AAA+_ATPase"/>
</dbReference>
<dbReference type="Gene3D" id="3.40.50.300">
    <property type="entry name" value="P-loop containing nucleotide triphosphate hydrolases"/>
    <property type="match status" value="1"/>
</dbReference>
<dbReference type="EMBL" id="JARPTC010000021">
    <property type="protein sequence ID" value="MDO7788525.1"/>
    <property type="molecule type" value="Genomic_DNA"/>
</dbReference>
<sequence length="250" mass="28007">MAVLEAFDIKLNLSGKNILDIDSFAINEGQVTALIGANGAGKTSFMQVLSLLQKPTSGDLFFKGEKIHKGNLLENRKKMAYVFQQPLLLDMTVKDNVQTGLRLRKVPKNEQAHRVEHWLERLGITHLAKQSVRYLSGGEAQRVSLARALALEPEVLFLDEPFTGLDSPTRGKLLLDLASLLHDTNIATLFVTHDYNEIPYLAHRLSVLDQGNLIQSGTPQEIYRQPKNQTVSDLLQWVPFQKEVKQAIIS</sequence>
<comment type="caution">
    <text evidence="6">The sequence shown here is derived from an EMBL/GenBank/DDBJ whole genome shotgun (WGS) entry which is preliminary data.</text>
</comment>
<gene>
    <name evidence="6" type="ORF">P6N53_14955</name>
</gene>
<dbReference type="SMART" id="SM00382">
    <property type="entry name" value="AAA"/>
    <property type="match status" value="1"/>
</dbReference>
<evidence type="ECO:0000313" key="6">
    <source>
        <dbReference type="EMBL" id="MDO7788525.1"/>
    </source>
</evidence>
<dbReference type="GO" id="GO:0022857">
    <property type="term" value="F:transmembrane transporter activity"/>
    <property type="evidence" value="ECO:0007669"/>
    <property type="project" value="UniProtKB-ARBA"/>
</dbReference>
<evidence type="ECO:0000313" key="7">
    <source>
        <dbReference type="Proteomes" id="UP001172911"/>
    </source>
</evidence>
<dbReference type="Pfam" id="PF00005">
    <property type="entry name" value="ABC_tran"/>
    <property type="match status" value="1"/>
</dbReference>
<dbReference type="InterPro" id="IPR003439">
    <property type="entry name" value="ABC_transporter-like_ATP-bd"/>
</dbReference>
<evidence type="ECO:0000256" key="2">
    <source>
        <dbReference type="ARBA" id="ARBA00022448"/>
    </source>
</evidence>
<dbReference type="CDD" id="cd03225">
    <property type="entry name" value="ABC_cobalt_CbiO_domain1"/>
    <property type="match status" value="1"/>
</dbReference>
<keyword evidence="7" id="KW-1185">Reference proteome</keyword>
<dbReference type="SUPFAM" id="SSF52540">
    <property type="entry name" value="P-loop containing nucleoside triphosphate hydrolases"/>
    <property type="match status" value="1"/>
</dbReference>
<organism evidence="6 7">
    <name type="scientific">Desulforamulus aquiferis</name>
    <dbReference type="NCBI Taxonomy" id="1397668"/>
    <lineage>
        <taxon>Bacteria</taxon>
        <taxon>Bacillati</taxon>
        <taxon>Bacillota</taxon>
        <taxon>Clostridia</taxon>
        <taxon>Eubacteriales</taxon>
        <taxon>Peptococcaceae</taxon>
        <taxon>Desulforamulus</taxon>
    </lineage>
</organism>
<proteinExistence type="predicted"/>
<evidence type="ECO:0000256" key="3">
    <source>
        <dbReference type="ARBA" id="ARBA00022741"/>
    </source>
</evidence>
<comment type="subcellular location">
    <subcellularLocation>
        <location evidence="1">Cell membrane</location>
        <topology evidence="1">Peripheral membrane protein</topology>
    </subcellularLocation>
</comment>
<dbReference type="GO" id="GO:0005886">
    <property type="term" value="C:plasma membrane"/>
    <property type="evidence" value="ECO:0007669"/>
    <property type="project" value="UniProtKB-SubCell"/>
</dbReference>
<dbReference type="GO" id="GO:0016887">
    <property type="term" value="F:ATP hydrolysis activity"/>
    <property type="evidence" value="ECO:0007669"/>
    <property type="project" value="InterPro"/>
</dbReference>
<dbReference type="PROSITE" id="PS00211">
    <property type="entry name" value="ABC_TRANSPORTER_1"/>
    <property type="match status" value="1"/>
</dbReference>
<dbReference type="InterPro" id="IPR015856">
    <property type="entry name" value="ABC_transpr_CbiO/EcfA_su"/>
</dbReference>
<evidence type="ECO:0000256" key="1">
    <source>
        <dbReference type="ARBA" id="ARBA00004202"/>
    </source>
</evidence>
<name>A0AAW7ZGD3_9FIRM</name>